<evidence type="ECO:0000313" key="2">
    <source>
        <dbReference type="Proteomes" id="UP000275385"/>
    </source>
</evidence>
<organism evidence="1 2">
    <name type="scientific">Coniochaeta pulveracea</name>
    <dbReference type="NCBI Taxonomy" id="177199"/>
    <lineage>
        <taxon>Eukaryota</taxon>
        <taxon>Fungi</taxon>
        <taxon>Dikarya</taxon>
        <taxon>Ascomycota</taxon>
        <taxon>Pezizomycotina</taxon>
        <taxon>Sordariomycetes</taxon>
        <taxon>Sordariomycetidae</taxon>
        <taxon>Coniochaetales</taxon>
        <taxon>Coniochaetaceae</taxon>
        <taxon>Coniochaeta</taxon>
    </lineage>
</organism>
<accession>A0A420Y5I6</accession>
<evidence type="ECO:0008006" key="3">
    <source>
        <dbReference type="Google" id="ProtNLM"/>
    </source>
</evidence>
<evidence type="ECO:0000313" key="1">
    <source>
        <dbReference type="EMBL" id="RKU43141.1"/>
    </source>
</evidence>
<dbReference type="AlphaFoldDB" id="A0A420Y5I6"/>
<dbReference type="STRING" id="177199.A0A420Y5I6"/>
<reference evidence="1 2" key="1">
    <citation type="submission" date="2018-08" db="EMBL/GenBank/DDBJ databases">
        <title>Draft genome of the lignicolous fungus Coniochaeta pulveracea.</title>
        <authorList>
            <person name="Borstlap C.J."/>
            <person name="De Witt R.N."/>
            <person name="Botha A."/>
            <person name="Volschenk H."/>
        </authorList>
    </citation>
    <scope>NUCLEOTIDE SEQUENCE [LARGE SCALE GENOMIC DNA]</scope>
    <source>
        <strain evidence="1 2">CAB683</strain>
    </source>
</reference>
<gene>
    <name evidence="1" type="ORF">DL546_000856</name>
</gene>
<dbReference type="OrthoDB" id="6077919at2759"/>
<proteinExistence type="predicted"/>
<dbReference type="EMBL" id="QVQW01000046">
    <property type="protein sequence ID" value="RKU43141.1"/>
    <property type="molecule type" value="Genomic_DNA"/>
</dbReference>
<dbReference type="Proteomes" id="UP000275385">
    <property type="component" value="Unassembled WGS sequence"/>
</dbReference>
<comment type="caution">
    <text evidence="1">The sequence shown here is derived from an EMBL/GenBank/DDBJ whole genome shotgun (WGS) entry which is preliminary data.</text>
</comment>
<keyword evidence="2" id="KW-1185">Reference proteome</keyword>
<protein>
    <recommendedName>
        <fullName evidence="3">C2H2-type domain-containing protein</fullName>
    </recommendedName>
</protein>
<name>A0A420Y5I6_9PEZI</name>
<sequence>MASWDYECGTCYKVFASGWRAREQHCDATGHSRPDNECDTCARYFRSEDACWNHISALGHFVEVCSMCDTTWPDETQLERHEHDDLLYCNACDRFFHNNLRMHLTSRVHLGTNMACPFCTRGFTTATGVAHHIEAGACPNAPNINRDALYELIRAKDPYGLITKKLIGWMGSATFRTLHGLNQHTNSPIHQQKLYHCPNRRSCSQDFVCLGAIINHLESEACGFTRFHKVQSQFGAIIDPGRRLTFWA</sequence>